<protein>
    <submittedName>
        <fullName evidence="2">Uncharacterized protein</fullName>
    </submittedName>
</protein>
<evidence type="ECO:0000313" key="2">
    <source>
        <dbReference type="EMBL" id="PIT97171.1"/>
    </source>
</evidence>
<accession>A0A2M6WWP0</accession>
<dbReference type="EMBL" id="PEZV01000030">
    <property type="protein sequence ID" value="PIT97171.1"/>
    <property type="molecule type" value="Genomic_DNA"/>
</dbReference>
<proteinExistence type="predicted"/>
<dbReference type="AlphaFoldDB" id="A0A2M6WWP0"/>
<reference evidence="3" key="1">
    <citation type="submission" date="2017-09" db="EMBL/GenBank/DDBJ databases">
        <title>Depth-based differentiation of microbial function through sediment-hosted aquifers and enrichment of novel symbionts in the deep terrestrial subsurface.</title>
        <authorList>
            <person name="Probst A.J."/>
            <person name="Ladd B."/>
            <person name="Jarett J.K."/>
            <person name="Geller-Mcgrath D.E."/>
            <person name="Sieber C.M.K."/>
            <person name="Emerson J.B."/>
            <person name="Anantharaman K."/>
            <person name="Thomas B.C."/>
            <person name="Malmstrom R."/>
            <person name="Stieglmeier M."/>
            <person name="Klingl A."/>
            <person name="Woyke T."/>
            <person name="Ryan C.M."/>
            <person name="Banfield J.F."/>
        </authorList>
    </citation>
    <scope>NUCLEOTIDE SEQUENCE [LARGE SCALE GENOMIC DNA]</scope>
</reference>
<feature type="compositionally biased region" description="Pro residues" evidence="1">
    <location>
        <begin position="40"/>
        <end position="49"/>
    </location>
</feature>
<sequence length="137" mass="15438">MNKSMSKPIMIGVVSFLAIVILVGALSFFVWRNQPSADIPTPPVPPPPEDVASNRPPVPPEPRLMGDATDSGYIDLLDLNAEIAYWKKYMPDFNIINRINDEGNKSIIDVLDFNSTITFWKCFEGNTKKNCIYVYQK</sequence>
<comment type="caution">
    <text evidence="2">The sequence shown here is derived from an EMBL/GenBank/DDBJ whole genome shotgun (WGS) entry which is preliminary data.</text>
</comment>
<feature type="region of interest" description="Disordered" evidence="1">
    <location>
        <begin position="39"/>
        <end position="64"/>
    </location>
</feature>
<dbReference type="Proteomes" id="UP000228596">
    <property type="component" value="Unassembled WGS sequence"/>
</dbReference>
<gene>
    <name evidence="2" type="ORF">COT77_02785</name>
</gene>
<organism evidence="2 3">
    <name type="scientific">Candidatus Berkelbacteria bacterium CG10_big_fil_rev_8_21_14_0_10_41_12</name>
    <dbReference type="NCBI Taxonomy" id="1974513"/>
    <lineage>
        <taxon>Bacteria</taxon>
        <taxon>Candidatus Berkelbacteria</taxon>
    </lineage>
</organism>
<name>A0A2M6WWP0_9BACT</name>
<evidence type="ECO:0000313" key="3">
    <source>
        <dbReference type="Proteomes" id="UP000228596"/>
    </source>
</evidence>
<evidence type="ECO:0000256" key="1">
    <source>
        <dbReference type="SAM" id="MobiDB-lite"/>
    </source>
</evidence>